<proteinExistence type="predicted"/>
<comment type="caution">
    <text evidence="1">The sequence shown here is derived from an EMBL/GenBank/DDBJ whole genome shotgun (WGS) entry which is preliminary data.</text>
</comment>
<keyword evidence="2" id="KW-1185">Reference proteome</keyword>
<evidence type="ECO:0008006" key="3">
    <source>
        <dbReference type="Google" id="ProtNLM"/>
    </source>
</evidence>
<organism evidence="1 2">
    <name type="scientific">Liquorilactobacillus ghanensis DSM 18630</name>
    <dbReference type="NCBI Taxonomy" id="1423750"/>
    <lineage>
        <taxon>Bacteria</taxon>
        <taxon>Bacillati</taxon>
        <taxon>Bacillota</taxon>
        <taxon>Bacilli</taxon>
        <taxon>Lactobacillales</taxon>
        <taxon>Lactobacillaceae</taxon>
        <taxon>Liquorilactobacillus</taxon>
    </lineage>
</organism>
<dbReference type="EMBL" id="AZGB01000015">
    <property type="protein sequence ID" value="KRM06519.1"/>
    <property type="molecule type" value="Genomic_DNA"/>
</dbReference>
<dbReference type="CDD" id="cd03025">
    <property type="entry name" value="DsbA_FrnE_like"/>
    <property type="match status" value="1"/>
</dbReference>
<gene>
    <name evidence="1" type="ORF">FC89_GL000666</name>
</gene>
<dbReference type="Pfam" id="PF13743">
    <property type="entry name" value="Thioredoxin_5"/>
    <property type="match status" value="1"/>
</dbReference>
<dbReference type="Gene3D" id="3.40.30.10">
    <property type="entry name" value="Glutaredoxin"/>
    <property type="match status" value="1"/>
</dbReference>
<evidence type="ECO:0000313" key="2">
    <source>
        <dbReference type="Proteomes" id="UP000051451"/>
    </source>
</evidence>
<evidence type="ECO:0000313" key="1">
    <source>
        <dbReference type="EMBL" id="KRM06519.1"/>
    </source>
</evidence>
<dbReference type="PATRIC" id="fig|1423750.3.peg.686"/>
<dbReference type="InterPro" id="IPR036249">
    <property type="entry name" value="Thioredoxin-like_sf"/>
</dbReference>
<sequence length="216" mass="24958">MGENSLLELYLFINPIGSTCYHSEQIIIKLADELQNKIRFRFIPFLNLAATVSVMEENSIPLNNLDLRNHVFNQAYQASLDYKAALFQGKKRGRRFLLNLQHKIIDEKLTYSEKLAQRIADTCQLDKEMFSHDRHSDFTINSFHQDMQMAAEMHVHAFPTIVLYNLNGIDCGVSLTECTSYQLLADLCTGKMNDLLNFQNKIDQIKKHSNPHLHIL</sequence>
<dbReference type="SUPFAM" id="SSF52833">
    <property type="entry name" value="Thioredoxin-like"/>
    <property type="match status" value="1"/>
</dbReference>
<accession>A0A0R1VLK5</accession>
<name>A0A0R1VLK5_9LACO</name>
<dbReference type="AlphaFoldDB" id="A0A0R1VLK5"/>
<reference evidence="1 2" key="1">
    <citation type="journal article" date="2015" name="Genome Announc.">
        <title>Expanding the biotechnology potential of lactobacilli through comparative genomics of 213 strains and associated genera.</title>
        <authorList>
            <person name="Sun Z."/>
            <person name="Harris H.M."/>
            <person name="McCann A."/>
            <person name="Guo C."/>
            <person name="Argimon S."/>
            <person name="Zhang W."/>
            <person name="Yang X."/>
            <person name="Jeffery I.B."/>
            <person name="Cooney J.C."/>
            <person name="Kagawa T.F."/>
            <person name="Liu W."/>
            <person name="Song Y."/>
            <person name="Salvetti E."/>
            <person name="Wrobel A."/>
            <person name="Rasinkangas P."/>
            <person name="Parkhill J."/>
            <person name="Rea M.C."/>
            <person name="O'Sullivan O."/>
            <person name="Ritari J."/>
            <person name="Douillard F.P."/>
            <person name="Paul Ross R."/>
            <person name="Yang R."/>
            <person name="Briner A.E."/>
            <person name="Felis G.E."/>
            <person name="de Vos W.M."/>
            <person name="Barrangou R."/>
            <person name="Klaenhammer T.R."/>
            <person name="Caufield P.W."/>
            <person name="Cui Y."/>
            <person name="Zhang H."/>
            <person name="O'Toole P.W."/>
        </authorList>
    </citation>
    <scope>NUCLEOTIDE SEQUENCE [LARGE SCALE GENOMIC DNA]</scope>
    <source>
        <strain evidence="1 2">DSM 18630</strain>
    </source>
</reference>
<protein>
    <recommendedName>
        <fullName evidence="3">Dithiol-disulfide isomerase</fullName>
    </recommendedName>
</protein>
<dbReference type="Proteomes" id="UP000051451">
    <property type="component" value="Unassembled WGS sequence"/>
</dbReference>
<dbReference type="STRING" id="1423750.FC89_GL000666"/>